<dbReference type="GO" id="GO:0003700">
    <property type="term" value="F:DNA-binding transcription factor activity"/>
    <property type="evidence" value="ECO:0007669"/>
    <property type="project" value="InterPro"/>
</dbReference>
<name>A0A832YN89_9EURY</name>
<evidence type="ECO:0000256" key="3">
    <source>
        <dbReference type="ARBA" id="ARBA00023125"/>
    </source>
</evidence>
<evidence type="ECO:0000256" key="1">
    <source>
        <dbReference type="ARBA" id="ARBA00009437"/>
    </source>
</evidence>
<sequence length="279" mass="32454">MPNRENLSATITLRYNGKIITENQIKILELISKTKSQNKVAKLLNISPSSVSIQIKRLEKKLGMDLIDSSASGTMLREHAQDIVDYYNKMKKRITMEPLIACGFICGEVGKILFEDIIISSFDNILKLYNMDLSGIVGIDDPYWSYRLGDPIPVVYDYMVMVYKEEFDTKNLIGIRYSPQRIMWKILKNHNIPFKITKVVKNPFQAIDLLEEGYSLFLNESFTRYVKGDYIIKKPHFYEDTKHTLNFITLNNDEKTIIKSIKRKKKEIENRGFQMVDSL</sequence>
<dbReference type="Gene3D" id="1.10.10.10">
    <property type="entry name" value="Winged helix-like DNA-binding domain superfamily/Winged helix DNA-binding domain"/>
    <property type="match status" value="1"/>
</dbReference>
<proteinExistence type="inferred from homology"/>
<feature type="domain" description="HTH lysR-type" evidence="5">
    <location>
        <begin position="20"/>
        <end position="77"/>
    </location>
</feature>
<evidence type="ECO:0000313" key="7">
    <source>
        <dbReference type="Proteomes" id="UP000605144"/>
    </source>
</evidence>
<keyword evidence="4" id="KW-0804">Transcription</keyword>
<evidence type="ECO:0000259" key="5">
    <source>
        <dbReference type="PROSITE" id="PS50931"/>
    </source>
</evidence>
<reference evidence="6" key="1">
    <citation type="journal article" date="2020" name="ISME J.">
        <title>Gammaproteobacteria mediating utilization of methyl-, sulfur- and petroleum organic compounds in deep ocean hydrothermal plumes.</title>
        <authorList>
            <person name="Zhou Z."/>
            <person name="Liu Y."/>
            <person name="Pan J."/>
            <person name="Cron B.R."/>
            <person name="Toner B.M."/>
            <person name="Anantharaman K."/>
            <person name="Breier J.A."/>
            <person name="Dick G.J."/>
            <person name="Li M."/>
        </authorList>
    </citation>
    <scope>NUCLEOTIDE SEQUENCE</scope>
    <source>
        <strain evidence="6">SZUA-1385</strain>
    </source>
</reference>
<gene>
    <name evidence="6" type="ORF">EYG76_02140</name>
</gene>
<dbReference type="PANTHER" id="PTHR30126">
    <property type="entry name" value="HTH-TYPE TRANSCRIPTIONAL REGULATOR"/>
    <property type="match status" value="1"/>
</dbReference>
<dbReference type="Proteomes" id="UP000605144">
    <property type="component" value="Unassembled WGS sequence"/>
</dbReference>
<evidence type="ECO:0000256" key="4">
    <source>
        <dbReference type="ARBA" id="ARBA00023163"/>
    </source>
</evidence>
<evidence type="ECO:0000256" key="2">
    <source>
        <dbReference type="ARBA" id="ARBA00023015"/>
    </source>
</evidence>
<dbReference type="GO" id="GO:0000976">
    <property type="term" value="F:transcription cis-regulatory region binding"/>
    <property type="evidence" value="ECO:0007669"/>
    <property type="project" value="TreeGrafter"/>
</dbReference>
<dbReference type="PANTHER" id="PTHR30126:SF40">
    <property type="entry name" value="HTH-TYPE TRANSCRIPTIONAL REGULATOR GLTR"/>
    <property type="match status" value="1"/>
</dbReference>
<dbReference type="InterPro" id="IPR036388">
    <property type="entry name" value="WH-like_DNA-bd_sf"/>
</dbReference>
<keyword evidence="2" id="KW-0805">Transcription regulation</keyword>
<dbReference type="PROSITE" id="PS50931">
    <property type="entry name" value="HTH_LYSR"/>
    <property type="match status" value="1"/>
</dbReference>
<protein>
    <submittedName>
        <fullName evidence="6">LysR family transcriptional regulator</fullName>
    </submittedName>
</protein>
<dbReference type="InterPro" id="IPR036390">
    <property type="entry name" value="WH_DNA-bd_sf"/>
</dbReference>
<evidence type="ECO:0000313" key="6">
    <source>
        <dbReference type="EMBL" id="HIP17087.1"/>
    </source>
</evidence>
<dbReference type="EMBL" id="DQSV01000043">
    <property type="protein sequence ID" value="HIP17087.1"/>
    <property type="molecule type" value="Genomic_DNA"/>
</dbReference>
<accession>A0A832YN89</accession>
<comment type="caution">
    <text evidence="6">The sequence shown here is derived from an EMBL/GenBank/DDBJ whole genome shotgun (WGS) entry which is preliminary data.</text>
</comment>
<keyword evidence="3" id="KW-0238">DNA-binding</keyword>
<dbReference type="InterPro" id="IPR000847">
    <property type="entry name" value="LysR_HTH_N"/>
</dbReference>
<comment type="similarity">
    <text evidence="1">Belongs to the LysR transcriptional regulatory family.</text>
</comment>
<dbReference type="SUPFAM" id="SSF46785">
    <property type="entry name" value="Winged helix' DNA-binding domain"/>
    <property type="match status" value="1"/>
</dbReference>
<dbReference type="Pfam" id="PF00126">
    <property type="entry name" value="HTH_1"/>
    <property type="match status" value="1"/>
</dbReference>
<organism evidence="6 7">
    <name type="scientific">Methanothermococcus okinawensis</name>
    <dbReference type="NCBI Taxonomy" id="155863"/>
    <lineage>
        <taxon>Archaea</taxon>
        <taxon>Methanobacteriati</taxon>
        <taxon>Methanobacteriota</taxon>
        <taxon>Methanomada group</taxon>
        <taxon>Methanococci</taxon>
        <taxon>Methanococcales</taxon>
        <taxon>Methanococcaceae</taxon>
        <taxon>Methanothermococcus</taxon>
    </lineage>
</organism>
<dbReference type="AlphaFoldDB" id="A0A832YN89"/>